<proteinExistence type="predicted"/>
<evidence type="ECO:0000313" key="3">
    <source>
        <dbReference type="Proteomes" id="UP000032544"/>
    </source>
</evidence>
<keyword evidence="1" id="KW-0812">Transmembrane</keyword>
<sequence>MEQKSSPLLKSSLTYGLYAALISIFLNVVIWAGGIMESLGLFGSLIVALLSFVISFVILFIFAKNYRNKEFEGYISFTEAFKFVMMVTIVSTVILVIYTYIFHSFIAPDYMENLMASMQQKTLEFMESRGVPDSSIDQAMEQFKEIPTIAKTLRQAALSGIIGGGIISLIVAAIVKKKVEDSY</sequence>
<keyword evidence="1" id="KW-1133">Transmembrane helix</keyword>
<feature type="transmembrane region" description="Helical" evidence="1">
    <location>
        <begin position="12"/>
        <end position="33"/>
    </location>
</feature>
<dbReference type="Gene3D" id="1.10.1760.20">
    <property type="match status" value="1"/>
</dbReference>
<keyword evidence="3" id="KW-1185">Reference proteome</keyword>
<protein>
    <recommendedName>
        <fullName evidence="4">DUF4199 domain-containing protein</fullName>
    </recommendedName>
</protein>
<dbReference type="Proteomes" id="UP000032544">
    <property type="component" value="Unassembled WGS sequence"/>
</dbReference>
<evidence type="ECO:0000256" key="1">
    <source>
        <dbReference type="SAM" id="Phobius"/>
    </source>
</evidence>
<dbReference type="InterPro" id="IPR025250">
    <property type="entry name" value="DUF4199"/>
</dbReference>
<dbReference type="STRING" id="1544798.LH29_23900"/>
<feature type="transmembrane region" description="Helical" evidence="1">
    <location>
        <begin position="83"/>
        <end position="106"/>
    </location>
</feature>
<feature type="transmembrane region" description="Helical" evidence="1">
    <location>
        <begin position="156"/>
        <end position="175"/>
    </location>
</feature>
<organism evidence="2 3">
    <name type="scientific">Draconibacterium sediminis</name>
    <dbReference type="NCBI Taxonomy" id="1544798"/>
    <lineage>
        <taxon>Bacteria</taxon>
        <taxon>Pseudomonadati</taxon>
        <taxon>Bacteroidota</taxon>
        <taxon>Bacteroidia</taxon>
        <taxon>Marinilabiliales</taxon>
        <taxon>Prolixibacteraceae</taxon>
        <taxon>Draconibacterium</taxon>
    </lineage>
</organism>
<gene>
    <name evidence="2" type="ORF">LH29_23900</name>
</gene>
<name>A0A0D8J7J7_9BACT</name>
<dbReference type="EMBL" id="JRHC01000009">
    <property type="protein sequence ID" value="KJF41768.1"/>
    <property type="molecule type" value="Genomic_DNA"/>
</dbReference>
<feature type="transmembrane region" description="Helical" evidence="1">
    <location>
        <begin position="39"/>
        <end position="62"/>
    </location>
</feature>
<evidence type="ECO:0000313" key="2">
    <source>
        <dbReference type="EMBL" id="KJF41768.1"/>
    </source>
</evidence>
<dbReference type="Pfam" id="PF13858">
    <property type="entry name" value="DUF4199"/>
    <property type="match status" value="1"/>
</dbReference>
<dbReference type="AlphaFoldDB" id="A0A0D8J7J7"/>
<accession>A0A0D8J7J7</accession>
<evidence type="ECO:0008006" key="4">
    <source>
        <dbReference type="Google" id="ProtNLM"/>
    </source>
</evidence>
<comment type="caution">
    <text evidence="2">The sequence shown here is derived from an EMBL/GenBank/DDBJ whole genome shotgun (WGS) entry which is preliminary data.</text>
</comment>
<keyword evidence="1" id="KW-0472">Membrane</keyword>
<dbReference type="OrthoDB" id="1122768at2"/>
<reference evidence="2 3" key="1">
    <citation type="submission" date="2014-09" db="EMBL/GenBank/DDBJ databases">
        <title>Draft Genome Sequence of Draconibacterium sp. JN14CK-3.</title>
        <authorList>
            <person name="Dong C."/>
            <person name="Lai Q."/>
            <person name="Shao Z."/>
        </authorList>
    </citation>
    <scope>NUCLEOTIDE SEQUENCE [LARGE SCALE GENOMIC DNA]</scope>
    <source>
        <strain evidence="2 3">JN14CK-3</strain>
    </source>
</reference>
<dbReference type="RefSeq" id="WP_045033665.1">
    <property type="nucleotide sequence ID" value="NZ_JRHC01000009.1"/>
</dbReference>